<dbReference type="EMBL" id="OU466863">
    <property type="protein sequence ID" value="CAH2079959.1"/>
    <property type="molecule type" value="Genomic_DNA"/>
</dbReference>
<dbReference type="AlphaFoldDB" id="A0AAU9T4Y8"/>
<organism evidence="1 2">
    <name type="scientific">Thlaspi arvense</name>
    <name type="common">Field penny-cress</name>
    <dbReference type="NCBI Taxonomy" id="13288"/>
    <lineage>
        <taxon>Eukaryota</taxon>
        <taxon>Viridiplantae</taxon>
        <taxon>Streptophyta</taxon>
        <taxon>Embryophyta</taxon>
        <taxon>Tracheophyta</taxon>
        <taxon>Spermatophyta</taxon>
        <taxon>Magnoliopsida</taxon>
        <taxon>eudicotyledons</taxon>
        <taxon>Gunneridae</taxon>
        <taxon>Pentapetalae</taxon>
        <taxon>rosids</taxon>
        <taxon>malvids</taxon>
        <taxon>Brassicales</taxon>
        <taxon>Brassicaceae</taxon>
        <taxon>Thlaspideae</taxon>
        <taxon>Thlaspi</taxon>
    </lineage>
</organism>
<proteinExistence type="predicted"/>
<reference evidence="1 2" key="1">
    <citation type="submission" date="2022-03" db="EMBL/GenBank/DDBJ databases">
        <authorList>
            <person name="Nunn A."/>
            <person name="Chopra R."/>
            <person name="Nunn A."/>
            <person name="Contreras Garrido A."/>
        </authorList>
    </citation>
    <scope>NUCLEOTIDE SEQUENCE [LARGE SCALE GENOMIC DNA]</scope>
</reference>
<name>A0AAU9T4Y8_THLAR</name>
<evidence type="ECO:0000313" key="1">
    <source>
        <dbReference type="EMBL" id="CAH2079959.1"/>
    </source>
</evidence>
<accession>A0AAU9T4Y8</accession>
<sequence>MVWFKAMRDPLGVCQFKLKLFSLGSLLPQTITNGELQWIKLNTQITPAQRKTNHGILKEVSFVSSPEESDSYHHYEMVSLDPLRLPSLKIAMNGGKSSSQMMPSSEKRSCVMGINGEERFVERELCMIHFITNERWTCEYHYENSDGDGLMLNGGFVTWYATASDRYISRDELCLGSRIYCAQGSESEKQNHKILTNI</sequence>
<evidence type="ECO:0000313" key="2">
    <source>
        <dbReference type="Proteomes" id="UP000836841"/>
    </source>
</evidence>
<dbReference type="Proteomes" id="UP000836841">
    <property type="component" value="Chromosome 7"/>
</dbReference>
<protein>
    <submittedName>
        <fullName evidence="1">Uncharacterized protein</fullName>
    </submittedName>
</protein>
<gene>
    <name evidence="1" type="ORF">TAV2_LOCUS25460</name>
</gene>
<keyword evidence="2" id="KW-1185">Reference proteome</keyword>